<name>A0A8H4QDV0_9HYPO</name>
<keyword evidence="3" id="KW-1185">Reference proteome</keyword>
<reference evidence="2 3" key="1">
    <citation type="journal article" date="2020" name="G3 (Bethesda)">
        <title>Genetic Underpinnings of Host Manipulation by Ophiocordyceps as Revealed by Comparative Transcriptomics.</title>
        <authorList>
            <person name="Will I."/>
            <person name="Das B."/>
            <person name="Trinh T."/>
            <person name="Brachmann A."/>
            <person name="Ohm R.A."/>
            <person name="de Bekker C."/>
        </authorList>
    </citation>
    <scope>NUCLEOTIDE SEQUENCE [LARGE SCALE GENOMIC DNA]</scope>
    <source>
        <strain evidence="2 3">EC05</strain>
    </source>
</reference>
<dbReference type="Proteomes" id="UP000562929">
    <property type="component" value="Unassembled WGS sequence"/>
</dbReference>
<dbReference type="PANTHER" id="PTHR12652">
    <property type="entry name" value="PEROXISOMAL BIOGENESIS FACTOR 11"/>
    <property type="match status" value="1"/>
</dbReference>
<accession>A0A8H4QDV0</accession>
<gene>
    <name evidence="2" type="ORF">GQ602_001318</name>
</gene>
<dbReference type="OrthoDB" id="10005898at2759"/>
<dbReference type="AlphaFoldDB" id="A0A8H4QDV0"/>
<evidence type="ECO:0000313" key="3">
    <source>
        <dbReference type="Proteomes" id="UP000562929"/>
    </source>
</evidence>
<protein>
    <submittedName>
        <fullName evidence="2">Peroxin 11C</fullName>
    </submittedName>
</protein>
<dbReference type="PANTHER" id="PTHR12652:SF25">
    <property type="entry name" value="MICROBODY (PEROXISOME) PROLIFERATION PROTEIN PEROXIN 11C (EUROFUNG)"/>
    <property type="match status" value="1"/>
</dbReference>
<comment type="caution">
    <text evidence="2">The sequence shown here is derived from an EMBL/GenBank/DDBJ whole genome shotgun (WGS) entry which is preliminary data.</text>
</comment>
<proteinExistence type="predicted"/>
<sequence>MPSSSSLKPEAEPSTDQPSEPRPPTKSLSLDGFLSHLHRCLETRTGADVVLLFLCYASRLGGSVLEALSRPILRLSARRFVAAAFKLPPAATVVLSATAPQPQPAVVALRLGRRLRALSALISETRTVGRLWGLLGLYLAVKRRRAQKSCAGDADGDAEGAFDAALNHAQMASLIIFQAAENVAFLSSKAILPYRPATQARLTLLSVRAWGLYVGMELIRLLVDRSRRPLTARQEEAAAGWRKDFWRNMAWAPLTVHWGSPAGLLPDLAVSLLAAYPATGAMVDLWRDTA</sequence>
<feature type="region of interest" description="Disordered" evidence="1">
    <location>
        <begin position="1"/>
        <end position="27"/>
    </location>
</feature>
<organism evidence="2 3">
    <name type="scientific">Ophiocordyceps camponoti-floridani</name>
    <dbReference type="NCBI Taxonomy" id="2030778"/>
    <lineage>
        <taxon>Eukaryota</taxon>
        <taxon>Fungi</taxon>
        <taxon>Dikarya</taxon>
        <taxon>Ascomycota</taxon>
        <taxon>Pezizomycotina</taxon>
        <taxon>Sordariomycetes</taxon>
        <taxon>Hypocreomycetidae</taxon>
        <taxon>Hypocreales</taxon>
        <taxon>Ophiocordycipitaceae</taxon>
        <taxon>Ophiocordyceps</taxon>
    </lineage>
</organism>
<dbReference type="EMBL" id="JAACLJ010000001">
    <property type="protein sequence ID" value="KAF4595705.1"/>
    <property type="molecule type" value="Genomic_DNA"/>
</dbReference>
<evidence type="ECO:0000313" key="2">
    <source>
        <dbReference type="EMBL" id="KAF4595705.1"/>
    </source>
</evidence>
<evidence type="ECO:0000256" key="1">
    <source>
        <dbReference type="SAM" id="MobiDB-lite"/>
    </source>
</evidence>